<gene>
    <name evidence="3" type="ORF">CSA56_13370</name>
</gene>
<name>A0A2G6KBI2_9BACT</name>
<dbReference type="AlphaFoldDB" id="A0A2G6KBI2"/>
<dbReference type="InterPro" id="IPR036779">
    <property type="entry name" value="LysM_dom_sf"/>
</dbReference>
<dbReference type="PANTHER" id="PTHR34700:SF4">
    <property type="entry name" value="PHAGE-LIKE ELEMENT PBSX PROTEIN XKDP"/>
    <property type="match status" value="1"/>
</dbReference>
<feature type="domain" description="LysM" evidence="2">
    <location>
        <begin position="222"/>
        <end position="273"/>
    </location>
</feature>
<dbReference type="PROSITE" id="PS51782">
    <property type="entry name" value="LYSM"/>
    <property type="match status" value="1"/>
</dbReference>
<feature type="coiled-coil region" evidence="1">
    <location>
        <begin position="121"/>
        <end position="204"/>
    </location>
</feature>
<keyword evidence="1" id="KW-0175">Coiled coil</keyword>
<protein>
    <recommendedName>
        <fullName evidence="2">LysM domain-containing protein</fullName>
    </recommendedName>
</protein>
<dbReference type="Pfam" id="PF01476">
    <property type="entry name" value="LysM"/>
    <property type="match status" value="1"/>
</dbReference>
<evidence type="ECO:0000313" key="3">
    <source>
        <dbReference type="EMBL" id="PIE33038.1"/>
    </source>
</evidence>
<evidence type="ECO:0000313" key="4">
    <source>
        <dbReference type="Proteomes" id="UP000230821"/>
    </source>
</evidence>
<dbReference type="InterPro" id="IPR018392">
    <property type="entry name" value="LysM"/>
</dbReference>
<dbReference type="CDD" id="cd00118">
    <property type="entry name" value="LysM"/>
    <property type="match status" value="1"/>
</dbReference>
<dbReference type="PANTHER" id="PTHR34700">
    <property type="entry name" value="POTASSIUM BINDING PROTEIN KBP"/>
    <property type="match status" value="1"/>
</dbReference>
<dbReference type="Gene3D" id="1.20.1270.390">
    <property type="match status" value="2"/>
</dbReference>
<comment type="caution">
    <text evidence="3">The sequence shown here is derived from an EMBL/GenBank/DDBJ whole genome shotgun (WGS) entry which is preliminary data.</text>
</comment>
<accession>A0A2G6KBI2</accession>
<proteinExistence type="predicted"/>
<evidence type="ECO:0000256" key="1">
    <source>
        <dbReference type="SAM" id="Coils"/>
    </source>
</evidence>
<reference evidence="3 4" key="1">
    <citation type="submission" date="2017-10" db="EMBL/GenBank/DDBJ databases">
        <title>Novel microbial diversity and functional potential in the marine mammal oral microbiome.</title>
        <authorList>
            <person name="Dudek N.K."/>
            <person name="Sun C.L."/>
            <person name="Burstein D."/>
            <person name="Kantor R.S."/>
            <person name="Aliaga Goltsman D.S."/>
            <person name="Bik E.M."/>
            <person name="Thomas B.C."/>
            <person name="Banfield J.F."/>
            <person name="Relman D.A."/>
        </authorList>
    </citation>
    <scope>NUCLEOTIDE SEQUENCE [LARGE SCALE GENOMIC DNA]</scope>
    <source>
        <strain evidence="3">DOLJORAL78_47_16</strain>
    </source>
</reference>
<dbReference type="Proteomes" id="UP000230821">
    <property type="component" value="Unassembled WGS sequence"/>
</dbReference>
<dbReference type="InterPro" id="IPR052196">
    <property type="entry name" value="Bact_Kbp"/>
</dbReference>
<organism evidence="3 4">
    <name type="scientific">candidate division KSB3 bacterium</name>
    <dbReference type="NCBI Taxonomy" id="2044937"/>
    <lineage>
        <taxon>Bacteria</taxon>
        <taxon>candidate division KSB3</taxon>
    </lineage>
</organism>
<evidence type="ECO:0000259" key="2">
    <source>
        <dbReference type="PROSITE" id="PS51782"/>
    </source>
</evidence>
<dbReference type="Gene3D" id="3.10.350.10">
    <property type="entry name" value="LysM domain"/>
    <property type="match status" value="1"/>
</dbReference>
<dbReference type="EMBL" id="PDSK01000104">
    <property type="protein sequence ID" value="PIE33038.1"/>
    <property type="molecule type" value="Genomic_DNA"/>
</dbReference>
<sequence length="303" mass="34095">MIYRRRVFNCGTMKVEVQVMRKRSRMAGVLAVIVMLVMFAGCAKPPTEEMSDAKMAFQNATDAGAQMYASDKYMSAEEALNEATALMEKKKYKEAREKALDALKLSRDAHSSAIANKNAMNQSAEEMYEMALATLEAANQAGAYTYAEAQMLDAQRTLEEAKKAYLAGDYATAKQLAEAGLAKAQEVKRIAEQVKAQKDAEQSRRIAVEMADPGASPRPYPTEHVVIKGETLWWIAEYKQIYDDPFQWPVIYKANRSQIKDPDLIFPDQRFVIPREPELTDDMRAEAIRFAKNRGAWSLHDGK</sequence>